<evidence type="ECO:0000313" key="3">
    <source>
        <dbReference type="Proteomes" id="UP000664466"/>
    </source>
</evidence>
<evidence type="ECO:0000313" key="1">
    <source>
        <dbReference type="EMBL" id="MBO0611879.1"/>
    </source>
</evidence>
<organism evidence="2">
    <name type="scientific">Thiothrix fructosivorans</name>
    <dbReference type="NCBI Taxonomy" id="111770"/>
    <lineage>
        <taxon>Bacteria</taxon>
        <taxon>Pseudomonadati</taxon>
        <taxon>Pseudomonadota</taxon>
        <taxon>Gammaproteobacteria</taxon>
        <taxon>Thiotrichales</taxon>
        <taxon>Thiotrichaceae</taxon>
        <taxon>Thiothrix</taxon>
    </lineage>
</organism>
<sequence>MSNKLQALIVTALFLSLGLLWFLKQDPALNQLNATLKADPTLQAYPYAFHTLKIENGVATLTTPRSPEVSVLQFLQIAQPHLDTSNPDSPEMIAAQKALAAVQEQAAKLAKAQAGITAVAWEIDRSWYASHGLIVE</sequence>
<protein>
    <recommendedName>
        <fullName evidence="4">Glutamate-ammonia-ligase adenylyltransferase</fullName>
    </recommendedName>
</protein>
<keyword evidence="3" id="KW-1185">Reference proteome</keyword>
<reference evidence="2" key="2">
    <citation type="submission" date="2021-04" db="EMBL/GenBank/DDBJ databases">
        <title>Complete Genome and methylome analysis of Thiothrix fructosivorans ATCC 49748.</title>
        <authorList>
            <person name="Fomenkov A."/>
            <person name="Sun L."/>
            <person name="Vincze T."/>
            <person name="Grabovich M.Y."/>
            <person name="Roberts R.J."/>
        </authorList>
    </citation>
    <scope>NUCLEOTIDE SEQUENCE</scope>
    <source>
        <strain evidence="2">ATCC 49748</strain>
    </source>
</reference>
<dbReference type="RefSeq" id="WP_207249385.1">
    <property type="nucleotide sequence ID" value="NZ_JAFMPM010000005.1"/>
</dbReference>
<dbReference type="Proteomes" id="UP000664466">
    <property type="component" value="Unassembled WGS sequence"/>
</dbReference>
<accession>A0A8B0SNJ4</accession>
<evidence type="ECO:0008006" key="4">
    <source>
        <dbReference type="Google" id="ProtNLM"/>
    </source>
</evidence>
<evidence type="ECO:0000313" key="2">
    <source>
        <dbReference type="EMBL" id="QTX10472.1"/>
    </source>
</evidence>
<dbReference type="EMBL" id="CP072748">
    <property type="protein sequence ID" value="QTX10472.1"/>
    <property type="molecule type" value="Genomic_DNA"/>
</dbReference>
<name>A0A8B0SNJ4_9GAMM</name>
<reference evidence="1 3" key="1">
    <citation type="submission" date="2021-03" db="EMBL/GenBank/DDBJ databases">
        <title>Draft genome and methylome analysis of Thiotrix fructosivoruns ATCC 49748.</title>
        <authorList>
            <person name="Fomenkov A."/>
            <person name="Grabovich M.Y."/>
            <person name="Roberts R.J."/>
        </authorList>
    </citation>
    <scope>NUCLEOTIDE SEQUENCE [LARGE SCALE GENOMIC DNA]</scope>
    <source>
        <strain evidence="1 3">ATCC 49748</strain>
        <plasmid evidence="1">pTfr446</plasmid>
    </source>
</reference>
<gene>
    <name evidence="2" type="ORF">J1836_018165</name>
    <name evidence="1" type="ORF">J1836_02905</name>
</gene>
<dbReference type="EMBL" id="JAFMPM010000005">
    <property type="protein sequence ID" value="MBO0611879.1"/>
    <property type="molecule type" value="Genomic_DNA"/>
</dbReference>
<geneLocation type="plasmid" evidence="1">
    <name>pTfr446</name>
</geneLocation>
<keyword evidence="1" id="KW-0614">Plasmid</keyword>
<dbReference type="AlphaFoldDB" id="A0A8B0SNJ4"/>
<proteinExistence type="predicted"/>